<accession>A0AAV6TRS0</accession>
<dbReference type="GO" id="GO:0006508">
    <property type="term" value="P:proteolysis"/>
    <property type="evidence" value="ECO:0007669"/>
    <property type="project" value="InterPro"/>
</dbReference>
<gene>
    <name evidence="1" type="ORF">JTE90_006043</name>
</gene>
<reference evidence="1 2" key="1">
    <citation type="journal article" date="2022" name="Nat. Ecol. Evol.">
        <title>A masculinizing supergene underlies an exaggerated male reproductive morph in a spider.</title>
        <authorList>
            <person name="Hendrickx F."/>
            <person name="De Corte Z."/>
            <person name="Sonet G."/>
            <person name="Van Belleghem S.M."/>
            <person name="Kostlbacher S."/>
            <person name="Vangestel C."/>
        </authorList>
    </citation>
    <scope>NUCLEOTIDE SEQUENCE [LARGE SCALE GENOMIC DNA]</scope>
    <source>
        <strain evidence="1">W744_W776</strain>
    </source>
</reference>
<dbReference type="PROSITE" id="PS00141">
    <property type="entry name" value="ASP_PROTEASE"/>
    <property type="match status" value="1"/>
</dbReference>
<dbReference type="GO" id="GO:0004190">
    <property type="term" value="F:aspartic-type endopeptidase activity"/>
    <property type="evidence" value="ECO:0007669"/>
    <property type="project" value="InterPro"/>
</dbReference>
<evidence type="ECO:0000313" key="1">
    <source>
        <dbReference type="EMBL" id="KAG8174595.1"/>
    </source>
</evidence>
<comment type="caution">
    <text evidence="1">The sequence shown here is derived from an EMBL/GenBank/DDBJ whole genome shotgun (WGS) entry which is preliminary data.</text>
</comment>
<keyword evidence="2" id="KW-1185">Reference proteome</keyword>
<dbReference type="InterPro" id="IPR001969">
    <property type="entry name" value="Aspartic_peptidase_AS"/>
</dbReference>
<evidence type="ECO:0008006" key="3">
    <source>
        <dbReference type="Google" id="ProtNLM"/>
    </source>
</evidence>
<organism evidence="1 2">
    <name type="scientific">Oedothorax gibbosus</name>
    <dbReference type="NCBI Taxonomy" id="931172"/>
    <lineage>
        <taxon>Eukaryota</taxon>
        <taxon>Metazoa</taxon>
        <taxon>Ecdysozoa</taxon>
        <taxon>Arthropoda</taxon>
        <taxon>Chelicerata</taxon>
        <taxon>Arachnida</taxon>
        <taxon>Araneae</taxon>
        <taxon>Araneomorphae</taxon>
        <taxon>Entelegynae</taxon>
        <taxon>Araneoidea</taxon>
        <taxon>Linyphiidae</taxon>
        <taxon>Erigoninae</taxon>
        <taxon>Oedothorax</taxon>
    </lineage>
</organism>
<sequence>MLVPPKIWMRGKKLPQAVPICSGKLTGPSLEGTSDHGQPKRLFLVDKSTGLCFLIDTGAEISIVPPQTSQERNRPPGKMKLFAANGASIPTFGEILLQVNLNLRRSLPCHS</sequence>
<dbReference type="AlphaFoldDB" id="A0AAV6TRS0"/>
<proteinExistence type="predicted"/>
<protein>
    <recommendedName>
        <fullName evidence="3">Peptidase A2 domain-containing protein</fullName>
    </recommendedName>
</protein>
<evidence type="ECO:0000313" key="2">
    <source>
        <dbReference type="Proteomes" id="UP000827092"/>
    </source>
</evidence>
<dbReference type="EMBL" id="JAFNEN010001183">
    <property type="protein sequence ID" value="KAG8174595.1"/>
    <property type="molecule type" value="Genomic_DNA"/>
</dbReference>
<dbReference type="Proteomes" id="UP000827092">
    <property type="component" value="Unassembled WGS sequence"/>
</dbReference>
<name>A0AAV6TRS0_9ARAC</name>